<accession>A0A1H6YB86</accession>
<dbReference type="InterPro" id="IPR037523">
    <property type="entry name" value="VOC_core"/>
</dbReference>
<dbReference type="InterPro" id="IPR004360">
    <property type="entry name" value="Glyas_Fos-R_dOase_dom"/>
</dbReference>
<dbReference type="Proteomes" id="UP000198707">
    <property type="component" value="Unassembled WGS sequence"/>
</dbReference>
<dbReference type="AlphaFoldDB" id="A0A1H6YB86"/>
<keyword evidence="3" id="KW-1185">Reference proteome</keyword>
<dbReference type="PROSITE" id="PS51819">
    <property type="entry name" value="VOC"/>
    <property type="match status" value="1"/>
</dbReference>
<protein>
    <submittedName>
        <fullName evidence="2">Uncharacterized conserved protein PhnB, glyoxalase superfamily</fullName>
    </submittedName>
</protein>
<dbReference type="SUPFAM" id="SSF54593">
    <property type="entry name" value="Glyoxalase/Bleomycin resistance protein/Dihydroxybiphenyl dioxygenase"/>
    <property type="match status" value="1"/>
</dbReference>
<organism evidence="2 3">
    <name type="scientific">Micromonospora phaseoli</name>
    <dbReference type="NCBI Taxonomy" id="1144548"/>
    <lineage>
        <taxon>Bacteria</taxon>
        <taxon>Bacillati</taxon>
        <taxon>Actinomycetota</taxon>
        <taxon>Actinomycetes</taxon>
        <taxon>Micromonosporales</taxon>
        <taxon>Micromonosporaceae</taxon>
        <taxon>Micromonospora</taxon>
    </lineage>
</organism>
<dbReference type="EMBL" id="FNYV01000004">
    <property type="protein sequence ID" value="SEJ38511.1"/>
    <property type="molecule type" value="Genomic_DNA"/>
</dbReference>
<dbReference type="PANTHER" id="PTHR34109:SF1">
    <property type="entry name" value="VOC DOMAIN-CONTAINING PROTEIN"/>
    <property type="match status" value="1"/>
</dbReference>
<dbReference type="STRING" id="1144548.SAMN05443287_104142"/>
<dbReference type="PANTHER" id="PTHR34109">
    <property type="entry name" value="BNAUNNG04460D PROTEIN-RELATED"/>
    <property type="match status" value="1"/>
</dbReference>
<gene>
    <name evidence="2" type="ORF">SAMN05443287_104142</name>
</gene>
<dbReference type="Pfam" id="PF00903">
    <property type="entry name" value="Glyoxalase"/>
    <property type="match status" value="1"/>
</dbReference>
<dbReference type="RefSeq" id="WP_092379702.1">
    <property type="nucleotide sequence ID" value="NZ_BOPI01000027.1"/>
</dbReference>
<evidence type="ECO:0000259" key="1">
    <source>
        <dbReference type="PROSITE" id="PS51819"/>
    </source>
</evidence>
<reference evidence="3" key="1">
    <citation type="submission" date="2016-10" db="EMBL/GenBank/DDBJ databases">
        <authorList>
            <person name="Varghese N."/>
            <person name="Submissions S."/>
        </authorList>
    </citation>
    <scope>NUCLEOTIDE SEQUENCE [LARGE SCALE GENOMIC DNA]</scope>
    <source>
        <strain evidence="3">CGMCC 4.7038</strain>
    </source>
</reference>
<evidence type="ECO:0000313" key="3">
    <source>
        <dbReference type="Proteomes" id="UP000198707"/>
    </source>
</evidence>
<dbReference type="InterPro" id="IPR029068">
    <property type="entry name" value="Glyas_Bleomycin-R_OHBP_Dase"/>
</dbReference>
<name>A0A1H6YB86_9ACTN</name>
<dbReference type="Gene3D" id="3.30.720.110">
    <property type="match status" value="1"/>
</dbReference>
<feature type="domain" description="VOC" evidence="1">
    <location>
        <begin position="4"/>
        <end position="131"/>
    </location>
</feature>
<proteinExistence type="predicted"/>
<dbReference type="OrthoDB" id="9809391at2"/>
<evidence type="ECO:0000313" key="2">
    <source>
        <dbReference type="EMBL" id="SEJ38511.1"/>
    </source>
</evidence>
<sequence length="136" mass="14655">MSDVVAPVIPFLRYQDPRAAIDWLCSAFGFEVLETTTGGEGQVVHAELRWGIGTFQLGPAGSSTLPMASPRDLPLTSQGVYVYVGDAVDAHHDRAVAAGAEVVMPLTDTDYGSREYVVRDIEGHLWGFGSYAPKLD</sequence>
<dbReference type="Gene3D" id="3.30.720.120">
    <property type="match status" value="1"/>
</dbReference>